<geneLocation type="plasmid" evidence="2 3">
    <name>unnamed5</name>
</geneLocation>
<proteinExistence type="predicted"/>
<evidence type="ECO:0000313" key="2">
    <source>
        <dbReference type="EMBL" id="WGX77632.1"/>
    </source>
</evidence>
<sequence>MKFKHPNLFVMIPYSERDKVADFFDLNVVGEQYANMLGNLTDLLSEYAIKDGDIGENTVIAPILRAGLSMSNRLSKRLPMADVAQISMRRNLKTLKPFVAWDEFNKISDPENKNLFITDPALATGGSILKTIELAKKHGFKDENITIMAMFGDPVGLEKITIEYPYVKIYLAHMADGIREDGYLIPDNGDTGDRLYGVRENEFII</sequence>
<dbReference type="GO" id="GO:0004845">
    <property type="term" value="F:uracil phosphoribosyltransferase activity"/>
    <property type="evidence" value="ECO:0007669"/>
    <property type="project" value="UniProtKB-EC"/>
</dbReference>
<keyword evidence="2" id="KW-0328">Glycosyltransferase</keyword>
<evidence type="ECO:0000259" key="1">
    <source>
        <dbReference type="Pfam" id="PF14681"/>
    </source>
</evidence>
<dbReference type="Proteomes" id="UP001239169">
    <property type="component" value="Plasmid unnamed5"/>
</dbReference>
<evidence type="ECO:0000313" key="3">
    <source>
        <dbReference type="Proteomes" id="UP001239169"/>
    </source>
</evidence>
<dbReference type="EMBL" id="CP124690">
    <property type="protein sequence ID" value="WGX77632.1"/>
    <property type="molecule type" value="Genomic_DNA"/>
</dbReference>
<keyword evidence="3" id="KW-1185">Reference proteome</keyword>
<protein>
    <submittedName>
        <fullName evidence="2">Uracil phosphoribosyltransferase</fullName>
        <ecNumber evidence="2">2.4.2.9</ecNumber>
    </submittedName>
</protein>
<accession>A0ABY8R7W0</accession>
<dbReference type="Pfam" id="PF14681">
    <property type="entry name" value="UPRTase"/>
    <property type="match status" value="1"/>
</dbReference>
<feature type="domain" description="Phosphoribosyltransferase" evidence="1">
    <location>
        <begin position="56"/>
        <end position="197"/>
    </location>
</feature>
<keyword evidence="2" id="KW-0614">Plasmid</keyword>
<dbReference type="SUPFAM" id="SSF53271">
    <property type="entry name" value="PRTase-like"/>
    <property type="match status" value="1"/>
</dbReference>
<organism evidence="2 3">
    <name type="scientific">Paraclostridium bifermentans</name>
    <name type="common">Clostridium bifermentans</name>
    <dbReference type="NCBI Taxonomy" id="1490"/>
    <lineage>
        <taxon>Bacteria</taxon>
        <taxon>Bacillati</taxon>
        <taxon>Bacillota</taxon>
        <taxon>Clostridia</taxon>
        <taxon>Peptostreptococcales</taxon>
        <taxon>Peptostreptococcaceae</taxon>
        <taxon>Paraclostridium</taxon>
    </lineage>
</organism>
<dbReference type="InterPro" id="IPR000836">
    <property type="entry name" value="PRTase_dom"/>
</dbReference>
<dbReference type="CDD" id="cd06223">
    <property type="entry name" value="PRTases_typeI"/>
    <property type="match status" value="1"/>
</dbReference>
<dbReference type="NCBIfam" id="NF001097">
    <property type="entry name" value="PRK00129.1"/>
    <property type="match status" value="1"/>
</dbReference>
<dbReference type="Gene3D" id="3.40.50.2020">
    <property type="match status" value="1"/>
</dbReference>
<dbReference type="EC" id="2.4.2.9" evidence="2"/>
<name>A0ABY8R7W0_PARBF</name>
<keyword evidence="2" id="KW-0808">Transferase</keyword>
<gene>
    <name evidence="2" type="primary">upp</name>
    <name evidence="2" type="ORF">QJS64_20900</name>
</gene>
<reference evidence="2 3" key="1">
    <citation type="submission" date="2023-04" db="EMBL/GenBank/DDBJ databases">
        <title>Bacteria Genome Submission.</title>
        <authorList>
            <person name="Isaac P."/>
        </authorList>
    </citation>
    <scope>NUCLEOTIDE SEQUENCE [LARGE SCALE GENOMIC DNA]</scope>
    <source>
        <strain evidence="2 3">SampleS7P1</strain>
        <plasmid evidence="2 3">unnamed5</plasmid>
    </source>
</reference>
<dbReference type="InterPro" id="IPR029057">
    <property type="entry name" value="PRTase-like"/>
</dbReference>